<name>A0ABM1ERC6_PRICU</name>
<dbReference type="GeneID" id="106814888"/>
<accession>A0ABM1ERC6</accession>
<proteinExistence type="predicted"/>
<reference evidence="4" key="1">
    <citation type="submission" date="2025-08" db="UniProtKB">
        <authorList>
            <consortium name="RefSeq"/>
        </authorList>
    </citation>
    <scope>IDENTIFICATION</scope>
</reference>
<evidence type="ECO:0000259" key="2">
    <source>
        <dbReference type="PROSITE" id="PS51253"/>
    </source>
</evidence>
<feature type="domain" description="HTH CENPB-type" evidence="2">
    <location>
        <begin position="1"/>
        <end position="77"/>
    </location>
</feature>
<protein>
    <submittedName>
        <fullName evidence="4">Uncharacterized protein LOC106814888</fullName>
    </submittedName>
</protein>
<evidence type="ECO:0000313" key="3">
    <source>
        <dbReference type="Proteomes" id="UP000695022"/>
    </source>
</evidence>
<keyword evidence="3" id="KW-1185">Reference proteome</keyword>
<sequence length="113" mass="12943">MGNYKTVFPLELEKDLVDYVLHLETLMYGLTTNDVRNLAYQLAVRNGLPNSFNKDKEKAGKDWLLSFMKRHPAFNPKTTQDAMIQCTVCLQWAHTKCAGTDEDTDDFICDFCA</sequence>
<dbReference type="InterPro" id="IPR013083">
    <property type="entry name" value="Znf_RING/FYVE/PHD"/>
</dbReference>
<organism evidence="3 4">
    <name type="scientific">Priapulus caudatus</name>
    <name type="common">Priapulid worm</name>
    <dbReference type="NCBI Taxonomy" id="37621"/>
    <lineage>
        <taxon>Eukaryota</taxon>
        <taxon>Metazoa</taxon>
        <taxon>Ecdysozoa</taxon>
        <taxon>Scalidophora</taxon>
        <taxon>Priapulida</taxon>
        <taxon>Priapulimorpha</taxon>
        <taxon>Priapulimorphida</taxon>
        <taxon>Priapulidae</taxon>
        <taxon>Priapulus</taxon>
    </lineage>
</organism>
<gene>
    <name evidence="4" type="primary">LOC106814888</name>
</gene>
<keyword evidence="1" id="KW-0238">DNA-binding</keyword>
<dbReference type="Gene3D" id="3.30.40.10">
    <property type="entry name" value="Zinc/RING finger domain, C3HC4 (zinc finger)"/>
    <property type="match status" value="1"/>
</dbReference>
<dbReference type="PROSITE" id="PS51253">
    <property type="entry name" value="HTH_CENPB"/>
    <property type="match status" value="1"/>
</dbReference>
<dbReference type="SUPFAM" id="SSF57903">
    <property type="entry name" value="FYVE/PHD zinc finger"/>
    <property type="match status" value="1"/>
</dbReference>
<dbReference type="Proteomes" id="UP000695022">
    <property type="component" value="Unplaced"/>
</dbReference>
<dbReference type="InterPro" id="IPR006600">
    <property type="entry name" value="HTH_CenpB_DNA-bd_dom"/>
</dbReference>
<dbReference type="InterPro" id="IPR011011">
    <property type="entry name" value="Znf_FYVE_PHD"/>
</dbReference>
<evidence type="ECO:0000313" key="4">
    <source>
        <dbReference type="RefSeq" id="XP_014674747.1"/>
    </source>
</evidence>
<dbReference type="Pfam" id="PF03221">
    <property type="entry name" value="HTH_Tnp_Tc5"/>
    <property type="match status" value="1"/>
</dbReference>
<dbReference type="RefSeq" id="XP_014674747.1">
    <property type="nucleotide sequence ID" value="XM_014819261.1"/>
</dbReference>
<evidence type="ECO:0000256" key="1">
    <source>
        <dbReference type="ARBA" id="ARBA00023125"/>
    </source>
</evidence>